<feature type="region of interest" description="Disordered" evidence="16">
    <location>
        <begin position="947"/>
        <end position="967"/>
    </location>
</feature>
<dbReference type="Proteomes" id="UP000675920">
    <property type="component" value="Unplaced"/>
</dbReference>
<dbReference type="InterPro" id="IPR011006">
    <property type="entry name" value="CheY-like_superfamily"/>
</dbReference>
<accession>A0A8B6XCL5</accession>
<keyword evidence="4" id="KW-0808">Transferase</keyword>
<feature type="domain" description="Histidine kinase" evidence="18">
    <location>
        <begin position="662"/>
        <end position="884"/>
    </location>
</feature>
<dbReference type="InterPro" id="IPR003661">
    <property type="entry name" value="HisK_dim/P_dom"/>
</dbReference>
<evidence type="ECO:0000256" key="17">
    <source>
        <dbReference type="SAM" id="Phobius"/>
    </source>
</evidence>
<reference evidence="21" key="4">
    <citation type="journal article" date="2004" name="J. Biol. Chem.">
        <title>Ligand-induced conformational shift in the N-terminal domain of GRP94, an Hsp90 chaperone.</title>
        <authorList>
            <person name="Immormino R.M."/>
            <person name="Dollins D.E."/>
            <person name="Shaffer P.L."/>
            <person name="Soldano K.L."/>
            <person name="Walker M.A."/>
            <person name="Gewirth D.T."/>
        </authorList>
    </citation>
    <scope>NUCLEOTIDE SEQUENCE</scope>
</reference>
<dbReference type="FunFam" id="3.30.565.10:FF:000010">
    <property type="entry name" value="Sensor histidine kinase RcsC"/>
    <property type="match status" value="1"/>
</dbReference>
<evidence type="ECO:0000256" key="3">
    <source>
        <dbReference type="ARBA" id="ARBA00022553"/>
    </source>
</evidence>
<feature type="transmembrane region" description="Helical" evidence="17">
    <location>
        <begin position="41"/>
        <end position="61"/>
    </location>
</feature>
<dbReference type="CDD" id="cd17546">
    <property type="entry name" value="REC_hyHK_CKI1_RcsC-like"/>
    <property type="match status" value="1"/>
</dbReference>
<dbReference type="InterPro" id="IPR001789">
    <property type="entry name" value="Sig_transdc_resp-reg_receiver"/>
</dbReference>
<dbReference type="InterPro" id="IPR000014">
    <property type="entry name" value="PAS"/>
</dbReference>
<dbReference type="RefSeq" id="WP_156924446.1">
    <property type="nucleotide sequence ID" value="NZ_AXWS01000014.1"/>
</dbReference>
<feature type="compositionally biased region" description="Polar residues" evidence="16">
    <location>
        <begin position="900"/>
        <end position="912"/>
    </location>
</feature>
<keyword evidence="8 21" id="KW-0067">ATP-binding</keyword>
<dbReference type="CDD" id="cd16922">
    <property type="entry name" value="HATPase_EvgS-ArcB-TorS-like"/>
    <property type="match status" value="1"/>
</dbReference>
<dbReference type="CDD" id="cd00082">
    <property type="entry name" value="HisKA"/>
    <property type="match status" value="1"/>
</dbReference>
<dbReference type="EC" id="2.7.13.3" evidence="2"/>
<evidence type="ECO:0000256" key="8">
    <source>
        <dbReference type="ARBA" id="ARBA00022840"/>
    </source>
</evidence>
<evidence type="ECO:0000259" key="18">
    <source>
        <dbReference type="PROSITE" id="PS50109"/>
    </source>
</evidence>
<organism evidence="20 21">
    <name type="scientific">Derxia gummosa DSM 723</name>
    <dbReference type="NCBI Taxonomy" id="1121388"/>
    <lineage>
        <taxon>Bacteria</taxon>
        <taxon>Pseudomonadati</taxon>
        <taxon>Pseudomonadota</taxon>
        <taxon>Betaproteobacteria</taxon>
        <taxon>Burkholderiales</taxon>
        <taxon>Alcaligenaceae</taxon>
        <taxon>Derxia</taxon>
    </lineage>
</organism>
<dbReference type="FunFam" id="1.10.287.130:FF:000002">
    <property type="entry name" value="Two-component osmosensing histidine kinase"/>
    <property type="match status" value="1"/>
</dbReference>
<evidence type="ECO:0000256" key="6">
    <source>
        <dbReference type="ARBA" id="ARBA00022741"/>
    </source>
</evidence>
<evidence type="ECO:0000256" key="9">
    <source>
        <dbReference type="ARBA" id="ARBA00023012"/>
    </source>
</evidence>
<keyword evidence="10" id="KW-0843">Virulence</keyword>
<dbReference type="OrthoDB" id="8670869at2"/>
<evidence type="ECO:0000256" key="4">
    <source>
        <dbReference type="ARBA" id="ARBA00022679"/>
    </source>
</evidence>
<evidence type="ECO:0000256" key="10">
    <source>
        <dbReference type="ARBA" id="ARBA00023026"/>
    </source>
</evidence>
<evidence type="ECO:0000256" key="7">
    <source>
        <dbReference type="ARBA" id="ARBA00022777"/>
    </source>
</evidence>
<dbReference type="Pfam" id="PF13188">
    <property type="entry name" value="PAS_8"/>
    <property type="match status" value="1"/>
</dbReference>
<proteinExistence type="predicted"/>
<dbReference type="PROSITE" id="PS50109">
    <property type="entry name" value="HIS_KIN"/>
    <property type="match status" value="1"/>
</dbReference>
<dbReference type="InterPro" id="IPR005467">
    <property type="entry name" value="His_kinase_dom"/>
</dbReference>
<evidence type="ECO:0000313" key="21">
    <source>
        <dbReference type="RefSeq" id="WP_156924446.1"/>
    </source>
</evidence>
<dbReference type="InterPro" id="IPR004358">
    <property type="entry name" value="Sig_transdc_His_kin-like_C"/>
</dbReference>
<feature type="modified residue" description="4-aspartylphosphate" evidence="15">
    <location>
        <position position="1024"/>
    </location>
</feature>
<dbReference type="SUPFAM" id="SSF55785">
    <property type="entry name" value="PYP-like sensor domain (PAS domain)"/>
    <property type="match status" value="1"/>
</dbReference>
<dbReference type="Pfam" id="PF02518">
    <property type="entry name" value="HATPase_c"/>
    <property type="match status" value="1"/>
</dbReference>
<evidence type="ECO:0000256" key="11">
    <source>
        <dbReference type="ARBA" id="ARBA00058004"/>
    </source>
</evidence>
<dbReference type="AlphaFoldDB" id="A0A8B6XCL5"/>
<dbReference type="SUPFAM" id="SSF55874">
    <property type="entry name" value="ATPase domain of HSP90 chaperone/DNA topoisomerase II/histidine kinase"/>
    <property type="match status" value="1"/>
</dbReference>
<dbReference type="Gene3D" id="1.10.287.130">
    <property type="match status" value="1"/>
</dbReference>
<keyword evidence="9" id="KW-0902">Two-component regulatory system</keyword>
<name>A0A8B6XCL5_9BURK</name>
<reference evidence="21" key="5">
    <citation type="submission" date="2025-08" db="UniProtKB">
        <authorList>
            <consortium name="RefSeq"/>
        </authorList>
    </citation>
    <scope>IDENTIFICATION</scope>
</reference>
<dbReference type="NCBIfam" id="TIGR00229">
    <property type="entry name" value="sensory_box"/>
    <property type="match status" value="1"/>
</dbReference>
<evidence type="ECO:0000313" key="20">
    <source>
        <dbReference type="Proteomes" id="UP000675920"/>
    </source>
</evidence>
<dbReference type="InterPro" id="IPR003594">
    <property type="entry name" value="HATPase_dom"/>
</dbReference>
<feature type="domain" description="Response regulatory" evidence="19">
    <location>
        <begin position="974"/>
        <end position="1091"/>
    </location>
</feature>
<dbReference type="InterPro" id="IPR036097">
    <property type="entry name" value="HisK_dim/P_sf"/>
</dbReference>
<dbReference type="InterPro" id="IPR035965">
    <property type="entry name" value="PAS-like_dom_sf"/>
</dbReference>
<dbReference type="GO" id="GO:0000155">
    <property type="term" value="F:phosphorelay sensor kinase activity"/>
    <property type="evidence" value="ECO:0007669"/>
    <property type="project" value="InterPro"/>
</dbReference>
<comment type="function">
    <text evidence="11">Member of the two-component regulatory system BvgS/BvgA. Phosphorylates BvgA via a four-step phosphorelay in response to environmental signals.</text>
</comment>
<dbReference type="PRINTS" id="PR00344">
    <property type="entry name" value="BCTRLSENSOR"/>
</dbReference>
<dbReference type="SUPFAM" id="SSF47384">
    <property type="entry name" value="Homodimeric domain of signal transducing histidine kinase"/>
    <property type="match status" value="1"/>
</dbReference>
<evidence type="ECO:0000256" key="12">
    <source>
        <dbReference type="ARBA" id="ARBA00064003"/>
    </source>
</evidence>
<keyword evidence="17" id="KW-0812">Transmembrane</keyword>
<keyword evidence="17" id="KW-0472">Membrane</keyword>
<reference evidence="21" key="3">
    <citation type="journal article" date="2004" name="Chem. Biol.">
        <title>Structure-activity relationships in purine-based inhibitor binding to HSP90 isoforms.</title>
        <authorList>
            <person name="Wright L."/>
            <person name="Barril X."/>
            <person name="Dymock B."/>
            <person name="Sheridan L."/>
            <person name="Surgenor A."/>
            <person name="Beswick M."/>
            <person name="Drysdale M."/>
            <person name="Collier A."/>
            <person name="Massey A."/>
            <person name="Davies N."/>
            <person name="Fink A."/>
            <person name="Fromont C."/>
            <person name="Aherne W."/>
            <person name="Boxall K."/>
            <person name="Sharp S."/>
            <person name="Workman P."/>
            <person name="Hubbard R.E."/>
        </authorList>
    </citation>
    <scope>NUCLEOTIDE SEQUENCE</scope>
</reference>
<dbReference type="SMART" id="SM00388">
    <property type="entry name" value="HisKA"/>
    <property type="match status" value="1"/>
</dbReference>
<evidence type="ECO:0000256" key="15">
    <source>
        <dbReference type="PROSITE-ProRule" id="PRU00169"/>
    </source>
</evidence>
<dbReference type="PANTHER" id="PTHR45339">
    <property type="entry name" value="HYBRID SIGNAL TRANSDUCTION HISTIDINE KINASE J"/>
    <property type="match status" value="1"/>
</dbReference>
<dbReference type="Gene3D" id="3.40.50.2300">
    <property type="match status" value="1"/>
</dbReference>
<evidence type="ECO:0000256" key="2">
    <source>
        <dbReference type="ARBA" id="ARBA00012438"/>
    </source>
</evidence>
<dbReference type="PANTHER" id="PTHR45339:SF1">
    <property type="entry name" value="HYBRID SIGNAL TRANSDUCTION HISTIDINE KINASE J"/>
    <property type="match status" value="1"/>
</dbReference>
<comment type="catalytic activity">
    <reaction evidence="1">
        <text>ATP + protein L-histidine = ADP + protein N-phospho-L-histidine.</text>
        <dbReference type="EC" id="2.7.13.3"/>
    </reaction>
</comment>
<dbReference type="Pfam" id="PF00072">
    <property type="entry name" value="Response_reg"/>
    <property type="match status" value="1"/>
</dbReference>
<dbReference type="Pfam" id="PF00512">
    <property type="entry name" value="HisKA"/>
    <property type="match status" value="1"/>
</dbReference>
<evidence type="ECO:0000256" key="13">
    <source>
        <dbReference type="ARBA" id="ARBA00068150"/>
    </source>
</evidence>
<reference evidence="21" key="1">
    <citation type="journal article" date="2004" name="Biochemistry">
        <title>Crystal structure of the C-terminal domain of the two-component system transmitter protein nitrogen regulator II (NRII; NtrB), regulator of nitrogen assimilation in Escherichia coli.</title>
        <authorList>
            <person name="Song Y."/>
            <person name="Peisach D."/>
            <person name="Pioszak A.A."/>
            <person name="Xu Z."/>
            <person name="Ninfa A.J."/>
        </authorList>
    </citation>
    <scope>NUCLEOTIDE SEQUENCE</scope>
</reference>
<dbReference type="Gene3D" id="3.30.450.20">
    <property type="entry name" value="PAS domain"/>
    <property type="match status" value="2"/>
</dbReference>
<evidence type="ECO:0000259" key="19">
    <source>
        <dbReference type="PROSITE" id="PS50110"/>
    </source>
</evidence>
<dbReference type="InterPro" id="IPR036890">
    <property type="entry name" value="HATPase_C_sf"/>
</dbReference>
<feature type="region of interest" description="Disordered" evidence="16">
    <location>
        <begin position="1"/>
        <end position="34"/>
    </location>
</feature>
<evidence type="ECO:0000256" key="14">
    <source>
        <dbReference type="ARBA" id="ARBA00070152"/>
    </source>
</evidence>
<dbReference type="SUPFAM" id="SSF52172">
    <property type="entry name" value="CheY-like"/>
    <property type="match status" value="1"/>
</dbReference>
<dbReference type="PROSITE" id="PS50110">
    <property type="entry name" value="RESPONSE_REGULATORY"/>
    <property type="match status" value="1"/>
</dbReference>
<sequence>MELGEIDDAARAGRAGPAREPSPPQAADEPGGARHEGAGQWWLLAALVWAALVALTGVLVAGQRLADYRAGVRDEIDERLAGALHDIEVSFRQWAALPFTVARLPAVVDFLRHGHGPVAPAASQDEVVLQRRRLIGQAEVPAMSSWLFHFTREFEVRQALVVNRAGVVLADSAFAAGQRDVIGNHVGDRAAVIDALRAGRGSMFSVGATSDGGGDFSFAARVEDAAGTGLGVLVFAVGSEALARLFSGRKGGIVVLTDAEGVIVAGNQPALMLARLPLPAQVDGAPGAWRGPRGGAVTSGGAHGAAAGPGAVPGGTPPGWIATDYRLGAETLPALRIDDRLHLARGADLPGHPYRLWVVEAFDREVELLFDAINVALLALLAGWSLLWLTWRGRERDRLVHHTRRELLDMIASLPLALFRYRIGPGGRPEFGFVGGDTRRIFGLDADQLQAEPQRPWRALGLDPLRPPAATRVVQIAADGRDRWIAVESRVSRDVDGAELHDGYWLDVTDRRSAVRRFDAAFEHAPIAFFFFDLDAGIQRSNPAARRLFGAEGATALNGLFPWRPPLSPLVQPDGITSEDHVASRGLARLESGGALRFDWVHTRLDGGSFAASAALLRVGEEGQFFCILDDISARKQSEDALRAASQAALEATRAKSAFLANMSHEIRTPMNAIIGMTRLALMDENLPARPREQVGKANRAAHDLLGLLDDVLDMSKIEAGRLELERVPFAPRELVEQTLDLVAVAAERKGLALRASLPADLPARLLGDPTRLRQVLVNLVSNAVKFTERGSVTLGLEFGPVRAGERLMRGWVRDTGIGMSGEQIARLFQPFVQGDSSTTRRYGGSGLGLSICRALVERMGGTIRAESVPGQGSCFHFDAQLGVVAQTDEAGGSAPAALTSESGSASATMPSTPAPLRERGWEPSVERVARMSGLAMWAEPDALPAEGAARPAETPGPARAPEPRPLPDLSGLRVLLVDDSPVNLEVARELLRHAGVEVLTAEGGAAALALLDADTRFDCVLMDCQMPDIDGYEVTRAIRARPALAGLPVVAMTAGVLDDDRERALAAGMDDHLGKPLDVPRLYAMVGRWGRQGRQG</sequence>
<protein>
    <recommendedName>
        <fullName evidence="13">Sensory/regulatory protein RpfC</fullName>
        <ecNumber evidence="2">2.7.13.3</ecNumber>
    </recommendedName>
    <alternativeName>
        <fullName evidence="14">Virulence sensor protein BvgS</fullName>
    </alternativeName>
</protein>
<keyword evidence="7" id="KW-0418">Kinase</keyword>
<keyword evidence="17" id="KW-1133">Transmembrane helix</keyword>
<dbReference type="Gene3D" id="3.30.565.10">
    <property type="entry name" value="Histidine kinase-like ATPase, C-terminal domain"/>
    <property type="match status" value="1"/>
</dbReference>
<keyword evidence="5" id="KW-0732">Signal</keyword>
<comment type="subunit">
    <text evidence="12">At low DSF concentrations, interacts with RpfF.</text>
</comment>
<evidence type="ECO:0000256" key="1">
    <source>
        <dbReference type="ARBA" id="ARBA00000085"/>
    </source>
</evidence>
<feature type="region of interest" description="Disordered" evidence="16">
    <location>
        <begin position="893"/>
        <end position="921"/>
    </location>
</feature>
<keyword evidence="3 15" id="KW-0597">Phosphoprotein</keyword>
<evidence type="ECO:0000256" key="16">
    <source>
        <dbReference type="SAM" id="MobiDB-lite"/>
    </source>
</evidence>
<dbReference type="SMART" id="SM00387">
    <property type="entry name" value="HATPase_c"/>
    <property type="match status" value="1"/>
</dbReference>
<dbReference type="SMART" id="SM00448">
    <property type="entry name" value="REC"/>
    <property type="match status" value="1"/>
</dbReference>
<evidence type="ECO:0000256" key="5">
    <source>
        <dbReference type="ARBA" id="ARBA00022729"/>
    </source>
</evidence>
<dbReference type="GO" id="GO:0005524">
    <property type="term" value="F:ATP binding"/>
    <property type="evidence" value="ECO:0007669"/>
    <property type="project" value="UniProtKB-KW"/>
</dbReference>
<reference evidence="21" key="2">
    <citation type="journal article" date="2004" name="Cell">
        <title>The Mechanism of Hsp90 regulation by the protein kinase-specific cochaperone p50(cdc37).</title>
        <authorList>
            <person name="Roe S.M."/>
            <person name="Ali M.M."/>
            <person name="Meyer P."/>
            <person name="Vaughan C.K."/>
            <person name="Panaretou B."/>
            <person name="Piper P.W."/>
            <person name="Prodromou C."/>
            <person name="Pearl L.H."/>
        </authorList>
    </citation>
    <scope>NUCLEOTIDE SEQUENCE</scope>
</reference>
<keyword evidence="20" id="KW-1185">Reference proteome</keyword>
<keyword evidence="6" id="KW-0547">Nucleotide-binding</keyword>